<keyword evidence="1" id="KW-0732">Signal</keyword>
<keyword evidence="3" id="KW-1185">Reference proteome</keyword>
<evidence type="ECO:0000256" key="1">
    <source>
        <dbReference type="SAM" id="SignalP"/>
    </source>
</evidence>
<feature type="signal peptide" evidence="1">
    <location>
        <begin position="1"/>
        <end position="28"/>
    </location>
</feature>
<accession>A0A518KAE5</accession>
<name>A0A518KAE5_9BACT</name>
<gene>
    <name evidence="2" type="ORF">Spa11_29670</name>
</gene>
<organism evidence="2 3">
    <name type="scientific">Botrimarina mediterranea</name>
    <dbReference type="NCBI Taxonomy" id="2528022"/>
    <lineage>
        <taxon>Bacteria</taxon>
        <taxon>Pseudomonadati</taxon>
        <taxon>Planctomycetota</taxon>
        <taxon>Planctomycetia</taxon>
        <taxon>Pirellulales</taxon>
        <taxon>Lacipirellulaceae</taxon>
        <taxon>Botrimarina</taxon>
    </lineage>
</organism>
<reference evidence="2 3" key="1">
    <citation type="submission" date="2019-02" db="EMBL/GenBank/DDBJ databases">
        <title>Deep-cultivation of Planctomycetes and their phenomic and genomic characterization uncovers novel biology.</title>
        <authorList>
            <person name="Wiegand S."/>
            <person name="Jogler M."/>
            <person name="Boedeker C."/>
            <person name="Pinto D."/>
            <person name="Vollmers J."/>
            <person name="Rivas-Marin E."/>
            <person name="Kohn T."/>
            <person name="Peeters S.H."/>
            <person name="Heuer A."/>
            <person name="Rast P."/>
            <person name="Oberbeckmann S."/>
            <person name="Bunk B."/>
            <person name="Jeske O."/>
            <person name="Meyerdierks A."/>
            <person name="Storesund J.E."/>
            <person name="Kallscheuer N."/>
            <person name="Luecker S."/>
            <person name="Lage O.M."/>
            <person name="Pohl T."/>
            <person name="Merkel B.J."/>
            <person name="Hornburger P."/>
            <person name="Mueller R.-W."/>
            <person name="Bruemmer F."/>
            <person name="Labrenz M."/>
            <person name="Spormann A.M."/>
            <person name="Op den Camp H."/>
            <person name="Overmann J."/>
            <person name="Amann R."/>
            <person name="Jetten M.S.M."/>
            <person name="Mascher T."/>
            <person name="Medema M.H."/>
            <person name="Devos D.P."/>
            <person name="Kaster A.-K."/>
            <person name="Ovreas L."/>
            <person name="Rohde M."/>
            <person name="Galperin M.Y."/>
            <person name="Jogler C."/>
        </authorList>
    </citation>
    <scope>NUCLEOTIDE SEQUENCE [LARGE SCALE GENOMIC DNA]</scope>
    <source>
        <strain evidence="2 3">Spa11</strain>
    </source>
</reference>
<evidence type="ECO:0000313" key="3">
    <source>
        <dbReference type="Proteomes" id="UP000316426"/>
    </source>
</evidence>
<evidence type="ECO:0000313" key="2">
    <source>
        <dbReference type="EMBL" id="QDV74759.1"/>
    </source>
</evidence>
<dbReference type="KEGG" id="bmei:Spa11_29670"/>
<feature type="chain" id="PRO_5022201817" evidence="1">
    <location>
        <begin position="29"/>
        <end position="437"/>
    </location>
</feature>
<proteinExistence type="predicted"/>
<dbReference type="Proteomes" id="UP000316426">
    <property type="component" value="Chromosome"/>
</dbReference>
<protein>
    <submittedName>
        <fullName evidence="2">Uncharacterized protein</fullName>
    </submittedName>
</protein>
<dbReference type="EMBL" id="CP036349">
    <property type="protein sequence ID" value="QDV74759.1"/>
    <property type="molecule type" value="Genomic_DNA"/>
</dbReference>
<dbReference type="InterPro" id="IPR011446">
    <property type="entry name" value="BBP7"/>
</dbReference>
<sequence length="437" mass="46060" precursor="true">MRFNLGGALRRTMGLTAALLAWPAVSHAQDAYASDCCDVTSYGCCDTVCDLPEACGCGDEVCYTYGGGRGGLGGAWFSADYILWQLDGDYVPPLVTASPAGTPIVDSAVLGQPTTSILAGDERIGDGWRSGYRLRGGVWLDGCQTIGIAGDYFNTGSDGYDYSRSQDPNTIVGRPFFNSELDEPDAELVSVPNELDGTVTVRGSDTFQGAGISLQQNLIRCCDPCGCGPSFTLDVMSGYRYYQLDSSLSINEQLEVLPGTTQPLVPGTTISVHDQFDAKNEFHGGEIGLMARRGCSWWWIDGSAKLAIGANRRTVTVGGQTINNVPGGGTATFDGGLLTSEVTNIGRYTDTSTVVIPEFRLGLGAQLTCNLGIHAGYNVILWGDVARAASHLPPGLAVDPRNLPPVQTGGGPEPAFPGVTGSDLVAHGFDFGVDFTY</sequence>
<dbReference type="AlphaFoldDB" id="A0A518KAE5"/>
<dbReference type="Pfam" id="PF07585">
    <property type="entry name" value="BBP7"/>
    <property type="match status" value="1"/>
</dbReference>